<name>A0AA48M5N4_9BACL</name>
<proteinExistence type="predicted"/>
<dbReference type="KEGG" id="bayd:BSPP4475_00405"/>
<dbReference type="EMBL" id="OY569118">
    <property type="protein sequence ID" value="CAJ1000783.1"/>
    <property type="molecule type" value="Genomic_DNA"/>
</dbReference>
<dbReference type="AlphaFoldDB" id="A0AA48M5N4"/>
<reference evidence="1" key="1">
    <citation type="submission" date="2023-07" db="EMBL/GenBank/DDBJ databases">
        <authorList>
            <person name="Ivanov I."/>
            <person name="Teneva D."/>
            <person name="Stoikov I."/>
        </authorList>
    </citation>
    <scope>NUCLEOTIDE SEQUENCE</scope>
    <source>
        <strain evidence="1">4475</strain>
    </source>
</reference>
<organism evidence="1 2">
    <name type="scientific">Brevibacillus aydinogluensis</name>
    <dbReference type="NCBI Taxonomy" id="927786"/>
    <lineage>
        <taxon>Bacteria</taxon>
        <taxon>Bacillati</taxon>
        <taxon>Bacillota</taxon>
        <taxon>Bacilli</taxon>
        <taxon>Bacillales</taxon>
        <taxon>Paenibacillaceae</taxon>
        <taxon>Brevibacillus</taxon>
    </lineage>
</organism>
<gene>
    <name evidence="1" type="ORF">BSPP4475_00405</name>
</gene>
<keyword evidence="2" id="KW-1185">Reference proteome</keyword>
<evidence type="ECO:0000313" key="1">
    <source>
        <dbReference type="EMBL" id="CAJ1000783.1"/>
    </source>
</evidence>
<evidence type="ECO:0000313" key="2">
    <source>
        <dbReference type="Proteomes" id="UP001189619"/>
    </source>
</evidence>
<sequence length="33" mass="3735">MSPISLMNRFTIALIKNKNQTRSTGPIMELTVE</sequence>
<protein>
    <submittedName>
        <fullName evidence="1">Uncharacterized protein</fullName>
    </submittedName>
</protein>
<dbReference type="Proteomes" id="UP001189619">
    <property type="component" value="Chromosome"/>
</dbReference>
<accession>A0AA48M5N4</accession>